<dbReference type="AlphaFoldDB" id="A0A418R9X3"/>
<dbReference type="EMBL" id="QYCN01000001">
    <property type="protein sequence ID" value="RIY14111.1"/>
    <property type="molecule type" value="Genomic_DNA"/>
</dbReference>
<evidence type="ECO:0000256" key="1">
    <source>
        <dbReference type="SAM" id="SignalP"/>
    </source>
</evidence>
<evidence type="ECO:0008006" key="4">
    <source>
        <dbReference type="Google" id="ProtNLM"/>
    </source>
</evidence>
<comment type="caution">
    <text evidence="2">The sequence shown here is derived from an EMBL/GenBank/DDBJ whole genome shotgun (WGS) entry which is preliminary data.</text>
</comment>
<sequence length="1218" mass="134560">MPRVFWIMFMLLAAFSLRPEASIAQTALPPDMLNHNLLPTSPEAAALGRFGEVPVSLYTGVPSVSIPLFTLPGRTVSVPLSLQYHGGGVRPDQVSPWTGMSWTLNAGGAIVRTCRGIDDFDVQGYPYHAAPLPEYLNESCYNGSTDGTGADPLNYYQYLTDVFEGRLDTQPDLFSFNFMGYSGKIIFDQYGTPYTTPSQPLKIVSPLTSGTGGWELTTPDGTQYMFTAAEITNIENSVESPASKSGASAWFLTRITTAQHEMVNFIYQDYTTHINYLYTDLTNTIPRPAMSTQTVVDQDKHPILCNELNARDLKTSIRPTTHIRGKYLSRIVSATHCVELVSSANRPDQPGMRRLDAVRLKYLPDSARYQEVRFQYGDYAAPADRLFLQQVQRFGVQADGRQLTEPPYLLTYVPPFYTSAEYAGPARGTHAIDRWGYYNAAPNRWPFPRDNRQTRQVLAAVSRETNPAAVTFGLLSRIQYPTGGVTTLEFESHDFSNANEASYTETLLQRTACLATAGAMDCGAQTDTVSFVLTHAQTVHFKIAISSADGEPVGEFDGYGTLFDKSGKQIARIEYLKGRAPGGDERTISLPPGRYRLQAIVAQPRALQVSVAVNYAQRFYTDRKWRGGGTRIKRISTYDGQDHMRDQVKEYYYDTDNHTVSTGRLIHQPVFHSTYKYIIVPVTSTDETGCAFTRNVGDPGGQFTCHYIVHFAEDIAASNGSAQGSAVGYDTVSVVQRSGQQTTRTTSVFFNLAAGQVDFSDQANQYQGFISNDFYEQNGLELLTLDYAVREGGDPFRSTDIQLVRRVAQTFGIDSIPDKKILGLSIEGSLGELPRWYPTPCRGAVVQSYYTTVGWWPLTLREEMRYDDRRQPMTTTTRLLYRSSAHYQPYSQEVTVSNGLQRSTRYKYALDYAPTADAGVQQLQARYMVTTPVEMQQWVQQPGKAARWLGGQLTQFTTTADGVVVPRRVYQAALAAPASGLTEPRSAAGYTSLVPGSGVYQPQAEFSYGPAGVLREQAVTAGSPTAYVWGYGNLHPIAEIKNATAAQVAYTSFEAGELGRWQAGGNGGHLVATSSYTGQASYQLTATSQLSCLGVPVGSYRFSCWLRNGGGAPTINGQNLLDTGLGFQDWKLFQAVVPVNNQGNITLVGSCQLDEVRLHPVGTQLTTLTYDPLFGTSSQTGPDGRTIFYEYDALGRLLRVRDEQNRVLSENEYRYARP</sequence>
<organism evidence="2 3">
    <name type="scientific">Hymenobacter rubripertinctus</name>
    <dbReference type="NCBI Taxonomy" id="2029981"/>
    <lineage>
        <taxon>Bacteria</taxon>
        <taxon>Pseudomonadati</taxon>
        <taxon>Bacteroidota</taxon>
        <taxon>Cytophagia</taxon>
        <taxon>Cytophagales</taxon>
        <taxon>Hymenobacteraceae</taxon>
        <taxon>Hymenobacter</taxon>
    </lineage>
</organism>
<evidence type="ECO:0000313" key="2">
    <source>
        <dbReference type="EMBL" id="RIY14111.1"/>
    </source>
</evidence>
<gene>
    <name evidence="2" type="ORF">D0T11_00010</name>
</gene>
<accession>A0A418R9X3</accession>
<feature type="signal peptide" evidence="1">
    <location>
        <begin position="1"/>
        <end position="21"/>
    </location>
</feature>
<dbReference type="RefSeq" id="WP_119653740.1">
    <property type="nucleotide sequence ID" value="NZ_JBHUOI010000075.1"/>
</dbReference>
<reference evidence="2 3" key="1">
    <citation type="submission" date="2019-01" db="EMBL/GenBank/DDBJ databases">
        <title>Hymenobacter humicola sp. nov., isolated from soils in Antarctica.</title>
        <authorList>
            <person name="Sedlacek I."/>
            <person name="Holochova P."/>
            <person name="Kralova S."/>
            <person name="Pantucek R."/>
            <person name="Stankova E."/>
            <person name="Vrbovska V."/>
            <person name="Kristofova L."/>
            <person name="Svec P."/>
            <person name="Busse H.-J."/>
        </authorList>
    </citation>
    <scope>NUCLEOTIDE SEQUENCE [LARGE SCALE GENOMIC DNA]</scope>
    <source>
        <strain evidence="2 3">CCM 8852</strain>
    </source>
</reference>
<keyword evidence="1" id="KW-0732">Signal</keyword>
<protein>
    <recommendedName>
        <fullName evidence="4">RHS repeat protein</fullName>
    </recommendedName>
</protein>
<name>A0A418R9X3_9BACT</name>
<evidence type="ECO:0000313" key="3">
    <source>
        <dbReference type="Proteomes" id="UP000284250"/>
    </source>
</evidence>
<proteinExistence type="predicted"/>
<dbReference type="Proteomes" id="UP000284250">
    <property type="component" value="Unassembled WGS sequence"/>
</dbReference>
<dbReference type="OrthoDB" id="9814627at2"/>
<keyword evidence="3" id="KW-1185">Reference proteome</keyword>
<feature type="chain" id="PRO_5019113356" description="RHS repeat protein" evidence="1">
    <location>
        <begin position="22"/>
        <end position="1218"/>
    </location>
</feature>